<name>A0ABN0TT04_9BURK</name>
<dbReference type="Proteomes" id="UP001501176">
    <property type="component" value="Unassembled WGS sequence"/>
</dbReference>
<organism evidence="1 2">
    <name type="scientific">Castellaniella daejeonensis</name>
    <dbReference type="NCBI Taxonomy" id="659013"/>
    <lineage>
        <taxon>Bacteria</taxon>
        <taxon>Pseudomonadati</taxon>
        <taxon>Pseudomonadota</taxon>
        <taxon>Betaproteobacteria</taxon>
        <taxon>Burkholderiales</taxon>
        <taxon>Alcaligenaceae</taxon>
        <taxon>Castellaniella</taxon>
    </lineage>
</organism>
<dbReference type="Pfam" id="PF07366">
    <property type="entry name" value="SnoaL"/>
    <property type="match status" value="1"/>
</dbReference>
<reference evidence="1 2" key="1">
    <citation type="journal article" date="2019" name="Int. J. Syst. Evol. Microbiol.">
        <title>The Global Catalogue of Microorganisms (GCM) 10K type strain sequencing project: providing services to taxonomists for standard genome sequencing and annotation.</title>
        <authorList>
            <consortium name="The Broad Institute Genomics Platform"/>
            <consortium name="The Broad Institute Genome Sequencing Center for Infectious Disease"/>
            <person name="Wu L."/>
            <person name="Ma J."/>
        </authorList>
    </citation>
    <scope>NUCLEOTIDE SEQUENCE [LARGE SCALE GENOMIC DNA]</scope>
    <source>
        <strain evidence="1 2">JCM 16240</strain>
    </source>
</reference>
<proteinExistence type="predicted"/>
<gene>
    <name evidence="1" type="ORF">GCM10009125_17200</name>
</gene>
<accession>A0ABN0TT04</accession>
<dbReference type="Gene3D" id="3.10.450.50">
    <property type="match status" value="1"/>
</dbReference>
<dbReference type="InterPro" id="IPR032710">
    <property type="entry name" value="NTF2-like_dom_sf"/>
</dbReference>
<dbReference type="InterPro" id="IPR009959">
    <property type="entry name" value="Cyclase_SnoaL-like"/>
</dbReference>
<dbReference type="PANTHER" id="PTHR38436">
    <property type="entry name" value="POLYKETIDE CYCLASE SNOAL-LIKE DOMAIN"/>
    <property type="match status" value="1"/>
</dbReference>
<keyword evidence="2" id="KW-1185">Reference proteome</keyword>
<protein>
    <submittedName>
        <fullName evidence="1">Ester cyclase</fullName>
    </submittedName>
</protein>
<comment type="caution">
    <text evidence="1">The sequence shown here is derived from an EMBL/GenBank/DDBJ whole genome shotgun (WGS) entry which is preliminary data.</text>
</comment>
<sequence>MNTVSPKQIVQRFNHEVIEQGRLDSFEALMDPEFVNWSAPSGAPQDGSGLWNTFEHLLRPALSDLRVEIHEQLCEGDKVATRKTVSGRHTGTLMGVPATGQTVHIDVIDIVTVREGRYVEHWGINTLTTVLAQLRSAQ</sequence>
<evidence type="ECO:0000313" key="1">
    <source>
        <dbReference type="EMBL" id="GAA0228782.1"/>
    </source>
</evidence>
<dbReference type="SUPFAM" id="SSF54427">
    <property type="entry name" value="NTF2-like"/>
    <property type="match status" value="1"/>
</dbReference>
<dbReference type="EMBL" id="BAAAFN010000013">
    <property type="protein sequence ID" value="GAA0228782.1"/>
    <property type="molecule type" value="Genomic_DNA"/>
</dbReference>
<dbReference type="PANTHER" id="PTHR38436:SF1">
    <property type="entry name" value="ESTER CYCLASE"/>
    <property type="match status" value="1"/>
</dbReference>
<dbReference type="RefSeq" id="WP_343820971.1">
    <property type="nucleotide sequence ID" value="NZ_BAAAFN010000013.1"/>
</dbReference>
<evidence type="ECO:0000313" key="2">
    <source>
        <dbReference type="Proteomes" id="UP001501176"/>
    </source>
</evidence>